<accession>A0ABV2AF93</accession>
<evidence type="ECO:0000313" key="2">
    <source>
        <dbReference type="EMBL" id="MES1918134.1"/>
    </source>
</evidence>
<feature type="compositionally biased region" description="Basic and acidic residues" evidence="1">
    <location>
        <begin position="220"/>
        <end position="231"/>
    </location>
</feature>
<gene>
    <name evidence="2" type="ORF">MHBO_000149</name>
</gene>
<name>A0ABV2AF93_9EUKA</name>
<sequence length="253" mass="29030">MASEMLSEKSDRKSDDLSDLYSKTEMAKLEQIIANFSDRIESIKESNNERAILLLQYGEATLEMYRRKSKIFGLDILNSESSKSDEQKKTMLEKFKDAEDEIETCLLSLEESKIVLDKSSDKIEERIKLHSLLADAYLETDDIDLFGKEMNIAIDLSKDCGKTKSFEVIKLCEKMAEAYTLFKKPELAIDSLRKAENIIQISPQSDESAKTKKRILSKIDSIRKNDKENKPLKRKKSTSGEEKINRPTVKKIQ</sequence>
<organism evidence="2 3">
    <name type="scientific">Bonamia ostreae</name>
    <dbReference type="NCBI Taxonomy" id="126728"/>
    <lineage>
        <taxon>Eukaryota</taxon>
        <taxon>Sar</taxon>
        <taxon>Rhizaria</taxon>
        <taxon>Endomyxa</taxon>
        <taxon>Ascetosporea</taxon>
        <taxon>Haplosporida</taxon>
        <taxon>Bonamia</taxon>
    </lineage>
</organism>
<comment type="caution">
    <text evidence="2">The sequence shown here is derived from an EMBL/GenBank/DDBJ whole genome shotgun (WGS) entry which is preliminary data.</text>
</comment>
<dbReference type="Gene3D" id="1.25.40.10">
    <property type="entry name" value="Tetratricopeptide repeat domain"/>
    <property type="match status" value="1"/>
</dbReference>
<reference evidence="2 3" key="1">
    <citation type="journal article" date="2024" name="BMC Biol.">
        <title>Comparative genomics of Ascetosporea gives new insight into the evolutionary basis for animal parasitism in Rhizaria.</title>
        <authorList>
            <person name="Hiltunen Thoren M."/>
            <person name="Onut-Brannstrom I."/>
            <person name="Alfjorden A."/>
            <person name="Peckova H."/>
            <person name="Swords F."/>
            <person name="Hooper C."/>
            <person name="Holzer A.S."/>
            <person name="Bass D."/>
            <person name="Burki F."/>
        </authorList>
    </citation>
    <scope>NUCLEOTIDE SEQUENCE [LARGE SCALE GENOMIC DNA]</scope>
    <source>
        <strain evidence="2">20-A016</strain>
    </source>
</reference>
<keyword evidence="3" id="KW-1185">Reference proteome</keyword>
<dbReference type="InterPro" id="IPR011990">
    <property type="entry name" value="TPR-like_helical_dom_sf"/>
</dbReference>
<evidence type="ECO:0000313" key="3">
    <source>
        <dbReference type="Proteomes" id="UP001439008"/>
    </source>
</evidence>
<evidence type="ECO:0008006" key="4">
    <source>
        <dbReference type="Google" id="ProtNLM"/>
    </source>
</evidence>
<feature type="region of interest" description="Disordered" evidence="1">
    <location>
        <begin position="204"/>
        <end position="253"/>
    </location>
</feature>
<dbReference type="EMBL" id="JBDODL010000019">
    <property type="protein sequence ID" value="MES1918134.1"/>
    <property type="molecule type" value="Genomic_DNA"/>
</dbReference>
<evidence type="ECO:0000256" key="1">
    <source>
        <dbReference type="SAM" id="MobiDB-lite"/>
    </source>
</evidence>
<dbReference type="Proteomes" id="UP001439008">
    <property type="component" value="Unassembled WGS sequence"/>
</dbReference>
<protein>
    <recommendedName>
        <fullName evidence="4">Tetratricopeptide SHNi-TPR domain-containing protein</fullName>
    </recommendedName>
</protein>
<proteinExistence type="predicted"/>
<dbReference type="SUPFAM" id="SSF48452">
    <property type="entry name" value="TPR-like"/>
    <property type="match status" value="1"/>
</dbReference>